<dbReference type="InterPro" id="IPR050736">
    <property type="entry name" value="Sensor_HK_Regulatory"/>
</dbReference>
<dbReference type="Gene3D" id="3.30.450.20">
    <property type="entry name" value="PAS domain"/>
    <property type="match status" value="2"/>
</dbReference>
<dbReference type="SUPFAM" id="SSF55785">
    <property type="entry name" value="PYP-like sensor domain (PAS domain)"/>
    <property type="match status" value="2"/>
</dbReference>
<dbReference type="AlphaFoldDB" id="A0A6M0IIA4"/>
<keyword evidence="5" id="KW-0418">Kinase</keyword>
<dbReference type="PANTHER" id="PTHR43711:SF26">
    <property type="entry name" value="SENSOR HISTIDINE KINASE RCSC"/>
    <property type="match status" value="1"/>
</dbReference>
<dbReference type="Gene3D" id="3.30.565.10">
    <property type="entry name" value="Histidine kinase-like ATPase, C-terminal domain"/>
    <property type="match status" value="1"/>
</dbReference>
<organism evidence="11 12">
    <name type="scientific">Spirosoma agri</name>
    <dbReference type="NCBI Taxonomy" id="1987381"/>
    <lineage>
        <taxon>Bacteria</taxon>
        <taxon>Pseudomonadati</taxon>
        <taxon>Bacteroidota</taxon>
        <taxon>Cytophagia</taxon>
        <taxon>Cytophagales</taxon>
        <taxon>Cytophagaceae</taxon>
        <taxon>Spirosoma</taxon>
    </lineage>
</organism>
<dbReference type="SMART" id="SM00388">
    <property type="entry name" value="HisKA"/>
    <property type="match status" value="1"/>
</dbReference>
<evidence type="ECO:0000256" key="2">
    <source>
        <dbReference type="ARBA" id="ARBA00012438"/>
    </source>
</evidence>
<dbReference type="InterPro" id="IPR036097">
    <property type="entry name" value="HisK_dim/P_sf"/>
</dbReference>
<sequence>MLTDLYSSGLVDLLFEKSDDFNGIFDLVDERYTHVNRAGVAMLGYLSEQAFLADTLRSHSLRIRSLADEPQPSLIDRIKSGYHQEDLEINRQNGQPFWGHLTIHAFTTHGRPYALIRLVDQDRLRQAERDLEQNVRRYEAIFSNATIGIIVCDQHGRIVSVNQLADQLFGYETGELYGKTIEQLVPTSVSSYHEKLRHSFNANPQVRSMGHNRDLHAQRNDGSIFPVEISLSYFRLEDELYVVAYVIDITVKKAAERQLIEHRDHIERLNADLEQKVADRTHALMNTLDQLEQSKDELNKALAAERELGELKSRFVSMASHEFRTPLTTVLTSAALIEKYPAEEQQQKRQKHINRIRSSVNQLNDILEEFLSVGKLEEGRIETNPVAVDLTRLVNETVADMQSMLKDGQTIQTVLKSPESVWIDPSLLRKIMINLLSNAIKYSGPGSVVTVALQYDADWLTLRIRDQGVGISPDDQEHLFERFFRAKNVMTIAGTGLGLHIVRRYVDLMGGHVTLTSELNQGTTVLITLPYANHPAD</sequence>
<dbReference type="SMART" id="SM00091">
    <property type="entry name" value="PAS"/>
    <property type="match status" value="2"/>
</dbReference>
<name>A0A6M0IIA4_9BACT</name>
<feature type="coiled-coil region" evidence="7">
    <location>
        <begin position="252"/>
        <end position="308"/>
    </location>
</feature>
<dbReference type="EMBL" id="JAAGNZ010000001">
    <property type="protein sequence ID" value="NEU67914.1"/>
    <property type="molecule type" value="Genomic_DNA"/>
</dbReference>
<dbReference type="SUPFAM" id="SSF47384">
    <property type="entry name" value="Homodimeric domain of signal transducing histidine kinase"/>
    <property type="match status" value="1"/>
</dbReference>
<dbReference type="PROSITE" id="PS50112">
    <property type="entry name" value="PAS"/>
    <property type="match status" value="1"/>
</dbReference>
<gene>
    <name evidence="11" type="ORF">GK091_13565</name>
</gene>
<dbReference type="InterPro" id="IPR036890">
    <property type="entry name" value="HATPase_C_sf"/>
</dbReference>
<dbReference type="Pfam" id="PF00512">
    <property type="entry name" value="HisKA"/>
    <property type="match status" value="1"/>
</dbReference>
<evidence type="ECO:0000313" key="11">
    <source>
        <dbReference type="EMBL" id="NEU67914.1"/>
    </source>
</evidence>
<evidence type="ECO:0000259" key="9">
    <source>
        <dbReference type="PROSITE" id="PS50112"/>
    </source>
</evidence>
<keyword evidence="6" id="KW-0902">Two-component regulatory system</keyword>
<dbReference type="Proteomes" id="UP000477386">
    <property type="component" value="Unassembled WGS sequence"/>
</dbReference>
<dbReference type="InterPro" id="IPR003594">
    <property type="entry name" value="HATPase_dom"/>
</dbReference>
<evidence type="ECO:0000256" key="7">
    <source>
        <dbReference type="SAM" id="Coils"/>
    </source>
</evidence>
<evidence type="ECO:0000313" key="12">
    <source>
        <dbReference type="Proteomes" id="UP000477386"/>
    </source>
</evidence>
<proteinExistence type="predicted"/>
<dbReference type="PRINTS" id="PR00344">
    <property type="entry name" value="BCTRLSENSOR"/>
</dbReference>
<keyword evidence="4" id="KW-0808">Transferase</keyword>
<feature type="domain" description="PAS" evidence="9">
    <location>
        <begin position="134"/>
        <end position="203"/>
    </location>
</feature>
<keyword evidence="12" id="KW-1185">Reference proteome</keyword>
<keyword evidence="7" id="KW-0175">Coiled coil</keyword>
<comment type="catalytic activity">
    <reaction evidence="1">
        <text>ATP + protein L-histidine = ADP + protein N-phospho-L-histidine.</text>
        <dbReference type="EC" id="2.7.13.3"/>
    </reaction>
</comment>
<evidence type="ECO:0000256" key="3">
    <source>
        <dbReference type="ARBA" id="ARBA00022553"/>
    </source>
</evidence>
<dbReference type="GO" id="GO:0000155">
    <property type="term" value="F:phosphorelay sensor kinase activity"/>
    <property type="evidence" value="ECO:0007669"/>
    <property type="project" value="InterPro"/>
</dbReference>
<dbReference type="InterPro" id="IPR005467">
    <property type="entry name" value="His_kinase_dom"/>
</dbReference>
<evidence type="ECO:0000259" key="8">
    <source>
        <dbReference type="PROSITE" id="PS50109"/>
    </source>
</evidence>
<dbReference type="PANTHER" id="PTHR43711">
    <property type="entry name" value="TWO-COMPONENT HISTIDINE KINASE"/>
    <property type="match status" value="1"/>
</dbReference>
<dbReference type="InterPro" id="IPR004358">
    <property type="entry name" value="Sig_transdc_His_kin-like_C"/>
</dbReference>
<dbReference type="CDD" id="cd00075">
    <property type="entry name" value="HATPase"/>
    <property type="match status" value="1"/>
</dbReference>
<evidence type="ECO:0000256" key="1">
    <source>
        <dbReference type="ARBA" id="ARBA00000085"/>
    </source>
</evidence>
<evidence type="ECO:0000256" key="4">
    <source>
        <dbReference type="ARBA" id="ARBA00022679"/>
    </source>
</evidence>
<dbReference type="Pfam" id="PF13426">
    <property type="entry name" value="PAS_9"/>
    <property type="match status" value="2"/>
</dbReference>
<dbReference type="InterPro" id="IPR035965">
    <property type="entry name" value="PAS-like_dom_sf"/>
</dbReference>
<dbReference type="CDD" id="cd00130">
    <property type="entry name" value="PAS"/>
    <property type="match status" value="1"/>
</dbReference>
<dbReference type="PROSITE" id="PS50109">
    <property type="entry name" value="HIS_KIN"/>
    <property type="match status" value="1"/>
</dbReference>
<reference evidence="11 12" key="1">
    <citation type="submission" date="2020-02" db="EMBL/GenBank/DDBJ databases">
        <title>Draft genome sequence of two Spirosoma agri KCTC 52727 and Spirosoma terrae KCTC 52035.</title>
        <authorList>
            <person name="Rojas J."/>
            <person name="Ambika Manirajan B."/>
            <person name="Ratering S."/>
            <person name="Suarez C."/>
            <person name="Schnell S."/>
        </authorList>
    </citation>
    <scope>NUCLEOTIDE SEQUENCE [LARGE SCALE GENOMIC DNA]</scope>
    <source>
        <strain evidence="11 12">KCTC 52727</strain>
    </source>
</reference>
<dbReference type="SUPFAM" id="SSF55874">
    <property type="entry name" value="ATPase domain of HSP90 chaperone/DNA topoisomerase II/histidine kinase"/>
    <property type="match status" value="1"/>
</dbReference>
<protein>
    <recommendedName>
        <fullName evidence="2">histidine kinase</fullName>
        <ecNumber evidence="2">2.7.13.3</ecNumber>
    </recommendedName>
</protein>
<accession>A0A6M0IIA4</accession>
<dbReference type="InterPro" id="IPR000700">
    <property type="entry name" value="PAS-assoc_C"/>
</dbReference>
<keyword evidence="3" id="KW-0597">Phosphoprotein</keyword>
<dbReference type="InterPro" id="IPR003661">
    <property type="entry name" value="HisK_dim/P_dom"/>
</dbReference>
<feature type="domain" description="Histidine kinase" evidence="8">
    <location>
        <begin position="318"/>
        <end position="533"/>
    </location>
</feature>
<evidence type="ECO:0000256" key="6">
    <source>
        <dbReference type="ARBA" id="ARBA00023012"/>
    </source>
</evidence>
<feature type="domain" description="PAC" evidence="10">
    <location>
        <begin position="211"/>
        <end position="261"/>
    </location>
</feature>
<dbReference type="EC" id="2.7.13.3" evidence="2"/>
<dbReference type="RefSeq" id="WP_164038839.1">
    <property type="nucleotide sequence ID" value="NZ_JAAGNZ010000001.1"/>
</dbReference>
<dbReference type="SMART" id="SM00387">
    <property type="entry name" value="HATPase_c"/>
    <property type="match status" value="1"/>
</dbReference>
<dbReference type="NCBIfam" id="TIGR00229">
    <property type="entry name" value="sensory_box"/>
    <property type="match status" value="1"/>
</dbReference>
<dbReference type="Gene3D" id="1.10.287.130">
    <property type="match status" value="1"/>
</dbReference>
<dbReference type="InterPro" id="IPR000014">
    <property type="entry name" value="PAS"/>
</dbReference>
<evidence type="ECO:0000256" key="5">
    <source>
        <dbReference type="ARBA" id="ARBA00022777"/>
    </source>
</evidence>
<comment type="caution">
    <text evidence="11">The sequence shown here is derived from an EMBL/GenBank/DDBJ whole genome shotgun (WGS) entry which is preliminary data.</text>
</comment>
<dbReference type="FunFam" id="3.30.565.10:FF:000006">
    <property type="entry name" value="Sensor histidine kinase WalK"/>
    <property type="match status" value="1"/>
</dbReference>
<dbReference type="Pfam" id="PF02518">
    <property type="entry name" value="HATPase_c"/>
    <property type="match status" value="1"/>
</dbReference>
<dbReference type="CDD" id="cd00082">
    <property type="entry name" value="HisKA"/>
    <property type="match status" value="1"/>
</dbReference>
<dbReference type="PROSITE" id="PS50113">
    <property type="entry name" value="PAC"/>
    <property type="match status" value="1"/>
</dbReference>
<evidence type="ECO:0000259" key="10">
    <source>
        <dbReference type="PROSITE" id="PS50113"/>
    </source>
</evidence>